<feature type="transmembrane region" description="Helical" evidence="9">
    <location>
        <begin position="411"/>
        <end position="436"/>
    </location>
</feature>
<dbReference type="PROSITE" id="PS51371">
    <property type="entry name" value="CBS"/>
    <property type="match status" value="2"/>
</dbReference>
<dbReference type="InterPro" id="IPR006667">
    <property type="entry name" value="SLC41_membr_dom"/>
</dbReference>
<proteinExistence type="inferred from homology"/>
<comment type="subcellular location">
    <subcellularLocation>
        <location evidence="9">Cell membrane</location>
        <topology evidence="9">Multi-pass membrane protein</topology>
    </subcellularLocation>
    <subcellularLocation>
        <location evidence="1">Membrane</location>
        <topology evidence="1">Multi-pass membrane protein</topology>
    </subcellularLocation>
</comment>
<protein>
    <recommendedName>
        <fullName evidence="9">Magnesium transporter MgtE</fullName>
    </recommendedName>
</protein>
<feature type="domain" description="CBS" evidence="10">
    <location>
        <begin position="192"/>
        <end position="248"/>
    </location>
</feature>
<evidence type="ECO:0000256" key="5">
    <source>
        <dbReference type="ARBA" id="ARBA00022842"/>
    </source>
</evidence>
<dbReference type="InterPro" id="IPR038076">
    <property type="entry name" value="MgtE_N_sf"/>
</dbReference>
<gene>
    <name evidence="11" type="primary">mgtE</name>
    <name evidence="11" type="ORF">QEG99_00800</name>
</gene>
<dbReference type="InterPro" id="IPR000644">
    <property type="entry name" value="CBS_dom"/>
</dbReference>
<dbReference type="Pfam" id="PF00571">
    <property type="entry name" value="CBS"/>
    <property type="match status" value="2"/>
</dbReference>
<keyword evidence="9" id="KW-1003">Cell membrane</keyword>
<dbReference type="InterPro" id="IPR006669">
    <property type="entry name" value="MgtE_transporter"/>
</dbReference>
<keyword evidence="9" id="KW-0479">Metal-binding</keyword>
<dbReference type="NCBIfam" id="TIGR00400">
    <property type="entry name" value="mgtE"/>
    <property type="match status" value="1"/>
</dbReference>
<dbReference type="SUPFAM" id="SSF158791">
    <property type="entry name" value="MgtE N-terminal domain-like"/>
    <property type="match status" value="1"/>
</dbReference>
<dbReference type="InterPro" id="IPR046342">
    <property type="entry name" value="CBS_dom_sf"/>
</dbReference>
<evidence type="ECO:0000256" key="6">
    <source>
        <dbReference type="ARBA" id="ARBA00022989"/>
    </source>
</evidence>
<comment type="subunit">
    <text evidence="9">Homodimer.</text>
</comment>
<feature type="transmembrane region" description="Helical" evidence="9">
    <location>
        <begin position="278"/>
        <end position="298"/>
    </location>
</feature>
<dbReference type="CDD" id="cd04606">
    <property type="entry name" value="CBS_pair_Mg_transporter"/>
    <property type="match status" value="1"/>
</dbReference>
<dbReference type="Proteomes" id="UP001179842">
    <property type="component" value="Chromosome"/>
</dbReference>
<dbReference type="Gene3D" id="1.10.357.20">
    <property type="entry name" value="SLC41 divalent cation transporters, integral membrane domain"/>
    <property type="match status" value="1"/>
</dbReference>
<evidence type="ECO:0000313" key="11">
    <source>
        <dbReference type="EMBL" id="WGI36813.1"/>
    </source>
</evidence>
<comment type="function">
    <text evidence="9">Acts as a magnesium transporter.</text>
</comment>
<dbReference type="InterPro" id="IPR006668">
    <property type="entry name" value="Mg_transptr_MgtE_intracell_dom"/>
</dbReference>
<evidence type="ECO:0000256" key="4">
    <source>
        <dbReference type="ARBA" id="ARBA00022692"/>
    </source>
</evidence>
<keyword evidence="3 9" id="KW-0813">Transport</keyword>
<feature type="transmembrane region" description="Helical" evidence="9">
    <location>
        <begin position="367"/>
        <end position="389"/>
    </location>
</feature>
<organism evidence="11 12">
    <name type="scientific">Mesomycoplasma lagogenitalium</name>
    <dbReference type="NCBI Taxonomy" id="171286"/>
    <lineage>
        <taxon>Bacteria</taxon>
        <taxon>Bacillati</taxon>
        <taxon>Mycoplasmatota</taxon>
        <taxon>Mycoplasmoidales</taxon>
        <taxon>Metamycoplasmataceae</taxon>
        <taxon>Mesomycoplasma</taxon>
    </lineage>
</organism>
<dbReference type="PANTHER" id="PTHR43773">
    <property type="entry name" value="MAGNESIUM TRANSPORTER MGTE"/>
    <property type="match status" value="1"/>
</dbReference>
<feature type="transmembrane region" description="Helical" evidence="9">
    <location>
        <begin position="457"/>
        <end position="480"/>
    </location>
</feature>
<dbReference type="Gene3D" id="1.25.60.10">
    <property type="entry name" value="MgtE N-terminal domain-like"/>
    <property type="match status" value="1"/>
</dbReference>
<dbReference type="SMART" id="SM00924">
    <property type="entry name" value="MgtE_N"/>
    <property type="match status" value="1"/>
</dbReference>
<dbReference type="RefSeq" id="WP_280102116.1">
    <property type="nucleotide sequence ID" value="NZ_CP122979.1"/>
</dbReference>
<keyword evidence="4 9" id="KW-0812">Transmembrane</keyword>
<evidence type="ECO:0000256" key="7">
    <source>
        <dbReference type="ARBA" id="ARBA00023136"/>
    </source>
</evidence>
<evidence type="ECO:0000256" key="3">
    <source>
        <dbReference type="ARBA" id="ARBA00022448"/>
    </source>
</evidence>
<reference evidence="11" key="1">
    <citation type="submission" date="2023-04" db="EMBL/GenBank/DDBJ databases">
        <title>Completed genome of Mycoplasma lagogenitalium type strain 12MS.</title>
        <authorList>
            <person name="Spergser J."/>
        </authorList>
    </citation>
    <scope>NUCLEOTIDE SEQUENCE</scope>
    <source>
        <strain evidence="11">12MS</strain>
    </source>
</reference>
<evidence type="ECO:0000313" key="12">
    <source>
        <dbReference type="Proteomes" id="UP001179842"/>
    </source>
</evidence>
<dbReference type="Pfam" id="PF03448">
    <property type="entry name" value="MgtE_N"/>
    <property type="match status" value="1"/>
</dbReference>
<keyword evidence="6 9" id="KW-1133">Transmembrane helix</keyword>
<keyword evidence="5 9" id="KW-0460">Magnesium</keyword>
<feature type="domain" description="CBS" evidence="10">
    <location>
        <begin position="129"/>
        <end position="191"/>
    </location>
</feature>
<evidence type="ECO:0000256" key="9">
    <source>
        <dbReference type="RuleBase" id="RU362011"/>
    </source>
</evidence>
<sequence length="481" mass="54272">MDLKIALEKKDINWVRDFSKSIPISQIADEVEKLSIVNRVLFFRMLNTDVAGEIFSSLEMEVQENLIKNFSDEMVEQILDELYTDEIADLIEEIPSNLSQRVLKNIDPERRTAVNKILKYKEDQIGSIMSVDIISLKENWTAQQAIEYIRNKKDDVELTHYYYIVNKNKKLVGALTLEDIVFSKDNLQLKEIMFAVPCVYTTDLKEDVANVFAENDMSVIPVMNSSNRLIGMVTSDDIIDIVQEEGTEDMYKMAGINSEDLEEQYLKTSILKIVKSRIFWLIVLMFGSTLSQVIIQIFTDYLEHSNSLKSLGMGIFISTIISIIPVISGSAGNAGSQSATTITRALSLGEIKKRGYMKKVFFKELNISMVIGSILMLINFIRLICYFMISRDLFNTSFIEYEGQITKLPKYAYILIISAAASISMFLVIVFSKILGSVIPLLAARIGKDPAVMSAPVLATLTDATSTLIFFGITILIFLVI</sequence>
<dbReference type="SUPFAM" id="SSF161093">
    <property type="entry name" value="MgtE membrane domain-like"/>
    <property type="match status" value="1"/>
</dbReference>
<evidence type="ECO:0000256" key="8">
    <source>
        <dbReference type="PROSITE-ProRule" id="PRU00703"/>
    </source>
</evidence>
<keyword evidence="12" id="KW-1185">Reference proteome</keyword>
<evidence type="ECO:0000256" key="1">
    <source>
        <dbReference type="ARBA" id="ARBA00004141"/>
    </source>
</evidence>
<comment type="similarity">
    <text evidence="2 9">Belongs to the SLC41A transporter family.</text>
</comment>
<dbReference type="Pfam" id="PF01769">
    <property type="entry name" value="MgtE"/>
    <property type="match status" value="1"/>
</dbReference>
<dbReference type="SMART" id="SM00116">
    <property type="entry name" value="CBS"/>
    <property type="match status" value="2"/>
</dbReference>
<dbReference type="PANTHER" id="PTHR43773:SF1">
    <property type="entry name" value="MAGNESIUM TRANSPORTER MGTE"/>
    <property type="match status" value="1"/>
</dbReference>
<dbReference type="SUPFAM" id="SSF54631">
    <property type="entry name" value="CBS-domain pair"/>
    <property type="match status" value="1"/>
</dbReference>
<feature type="transmembrane region" description="Helical" evidence="9">
    <location>
        <begin position="310"/>
        <end position="328"/>
    </location>
</feature>
<dbReference type="EMBL" id="CP122979">
    <property type="protein sequence ID" value="WGI36813.1"/>
    <property type="molecule type" value="Genomic_DNA"/>
</dbReference>
<accession>A0ABY8LWW9</accession>
<evidence type="ECO:0000256" key="2">
    <source>
        <dbReference type="ARBA" id="ARBA00009749"/>
    </source>
</evidence>
<evidence type="ECO:0000259" key="10">
    <source>
        <dbReference type="PROSITE" id="PS51371"/>
    </source>
</evidence>
<dbReference type="Gene3D" id="3.10.580.10">
    <property type="entry name" value="CBS-domain"/>
    <property type="match status" value="1"/>
</dbReference>
<keyword evidence="7 9" id="KW-0472">Membrane</keyword>
<name>A0ABY8LWW9_9BACT</name>
<keyword evidence="8" id="KW-0129">CBS domain</keyword>
<dbReference type="InterPro" id="IPR036739">
    <property type="entry name" value="SLC41_membr_dom_sf"/>
</dbReference>